<proteinExistence type="predicted"/>
<accession>A0AAJ0M131</accession>
<reference evidence="1" key="1">
    <citation type="journal article" date="2023" name="Mol. Phylogenet. Evol.">
        <title>Genome-scale phylogeny and comparative genomics of the fungal order Sordariales.</title>
        <authorList>
            <person name="Hensen N."/>
            <person name="Bonometti L."/>
            <person name="Westerberg I."/>
            <person name="Brannstrom I.O."/>
            <person name="Guillou S."/>
            <person name="Cros-Aarteil S."/>
            <person name="Calhoun S."/>
            <person name="Haridas S."/>
            <person name="Kuo A."/>
            <person name="Mondo S."/>
            <person name="Pangilinan J."/>
            <person name="Riley R."/>
            <person name="LaButti K."/>
            <person name="Andreopoulos B."/>
            <person name="Lipzen A."/>
            <person name="Chen C."/>
            <person name="Yan M."/>
            <person name="Daum C."/>
            <person name="Ng V."/>
            <person name="Clum A."/>
            <person name="Steindorff A."/>
            <person name="Ohm R.A."/>
            <person name="Martin F."/>
            <person name="Silar P."/>
            <person name="Natvig D.O."/>
            <person name="Lalanne C."/>
            <person name="Gautier V."/>
            <person name="Ament-Velasquez S.L."/>
            <person name="Kruys A."/>
            <person name="Hutchinson M.I."/>
            <person name="Powell A.J."/>
            <person name="Barry K."/>
            <person name="Miller A.N."/>
            <person name="Grigoriev I.V."/>
            <person name="Debuchy R."/>
            <person name="Gladieux P."/>
            <person name="Hiltunen Thoren M."/>
            <person name="Johannesson H."/>
        </authorList>
    </citation>
    <scope>NUCLEOTIDE SEQUENCE</scope>
    <source>
        <strain evidence="1">CBS 333.67</strain>
    </source>
</reference>
<sequence>MADNQLQLEIIEQNPIGNGLEGFRTYYISVCNSKSIPYTPDTLDLLDDEDLRNLALAFLSAA</sequence>
<evidence type="ECO:0000313" key="2">
    <source>
        <dbReference type="Proteomes" id="UP001273166"/>
    </source>
</evidence>
<dbReference type="Proteomes" id="UP001273166">
    <property type="component" value="Unassembled WGS sequence"/>
</dbReference>
<gene>
    <name evidence="1" type="ORF">B0T15DRAFT_531357</name>
</gene>
<dbReference type="AlphaFoldDB" id="A0AAJ0M131"/>
<dbReference type="GeneID" id="87888073"/>
<comment type="caution">
    <text evidence="1">The sequence shown here is derived from an EMBL/GenBank/DDBJ whole genome shotgun (WGS) entry which is preliminary data.</text>
</comment>
<protein>
    <submittedName>
        <fullName evidence="1">Uncharacterized protein</fullName>
    </submittedName>
</protein>
<organism evidence="1 2">
    <name type="scientific">Chaetomium strumarium</name>
    <dbReference type="NCBI Taxonomy" id="1170767"/>
    <lineage>
        <taxon>Eukaryota</taxon>
        <taxon>Fungi</taxon>
        <taxon>Dikarya</taxon>
        <taxon>Ascomycota</taxon>
        <taxon>Pezizomycotina</taxon>
        <taxon>Sordariomycetes</taxon>
        <taxon>Sordariomycetidae</taxon>
        <taxon>Sordariales</taxon>
        <taxon>Chaetomiaceae</taxon>
        <taxon>Chaetomium</taxon>
    </lineage>
</organism>
<keyword evidence="2" id="KW-1185">Reference proteome</keyword>
<name>A0AAJ0M131_9PEZI</name>
<dbReference type="RefSeq" id="XP_062720885.1">
    <property type="nucleotide sequence ID" value="XM_062869244.1"/>
</dbReference>
<evidence type="ECO:0000313" key="1">
    <source>
        <dbReference type="EMBL" id="KAK3305105.1"/>
    </source>
</evidence>
<reference evidence="1" key="2">
    <citation type="submission" date="2023-06" db="EMBL/GenBank/DDBJ databases">
        <authorList>
            <consortium name="Lawrence Berkeley National Laboratory"/>
            <person name="Mondo S.J."/>
            <person name="Hensen N."/>
            <person name="Bonometti L."/>
            <person name="Westerberg I."/>
            <person name="Brannstrom I.O."/>
            <person name="Guillou S."/>
            <person name="Cros-Aarteil S."/>
            <person name="Calhoun S."/>
            <person name="Haridas S."/>
            <person name="Kuo A."/>
            <person name="Pangilinan J."/>
            <person name="Riley R."/>
            <person name="Labutti K."/>
            <person name="Andreopoulos B."/>
            <person name="Lipzen A."/>
            <person name="Chen C."/>
            <person name="Yanf M."/>
            <person name="Daum C."/>
            <person name="Ng V."/>
            <person name="Clum A."/>
            <person name="Steindorff A."/>
            <person name="Ohm R."/>
            <person name="Martin F."/>
            <person name="Silar P."/>
            <person name="Natvig D."/>
            <person name="Lalanne C."/>
            <person name="Gautier V."/>
            <person name="Ament-Velasquez S.L."/>
            <person name="Kruys A."/>
            <person name="Hutchinson M.I."/>
            <person name="Powell A.J."/>
            <person name="Barry K."/>
            <person name="Miller A.N."/>
            <person name="Grigoriev I.V."/>
            <person name="Debuchy R."/>
            <person name="Gladieux P."/>
            <person name="Thoren M.H."/>
            <person name="Johannesson H."/>
        </authorList>
    </citation>
    <scope>NUCLEOTIDE SEQUENCE</scope>
    <source>
        <strain evidence="1">CBS 333.67</strain>
    </source>
</reference>
<dbReference type="EMBL" id="JAUDZG010000004">
    <property type="protein sequence ID" value="KAK3305105.1"/>
    <property type="molecule type" value="Genomic_DNA"/>
</dbReference>